<keyword evidence="8 15" id="KW-0472">Membrane</keyword>
<sequence>MEKMTSVNLDTESGELNLGENTNAFTGSTIYGYKLKKSKNKRINFFGLFVRILVIISILSLMAITVTLSIQVNKYKIIMKTNKDLKVTSSFKKTYCEGLVYDNNCFIFYAIPKTFDEALYDCNLKNYFLPPISVMSSWISNYLEDTWSEEGTGLLKNNNGLLNTNNIDVSTEMRKYFCVKSF</sequence>
<keyword evidence="6" id="KW-0735">Signal-anchor</keyword>
<comment type="subcellular location">
    <subcellularLocation>
        <location evidence="2">Host membrane</location>
        <topology evidence="2">Single-pass type II membrane protein</topology>
    </subcellularLocation>
    <subcellularLocation>
        <location evidence="1">Virion membrane</location>
        <topology evidence="1">Single-pass type II membrane protein</topology>
    </subcellularLocation>
</comment>
<dbReference type="Proteomes" id="UP000008596">
    <property type="component" value="Segment"/>
</dbReference>
<organismHost>
    <name type="scientific">Macaca</name>
    <name type="common">macaques</name>
    <dbReference type="NCBI Taxonomy" id="9539"/>
</organismHost>
<comment type="similarity">
    <text evidence="11">Belongs to the orthopoxvirus OPG161 family.</text>
</comment>
<dbReference type="KEGG" id="vg:2943662"/>
<evidence type="ECO:0000256" key="5">
    <source>
        <dbReference type="ARBA" id="ARBA00022870"/>
    </source>
</evidence>
<evidence type="ECO:0000256" key="6">
    <source>
        <dbReference type="ARBA" id="ARBA00022968"/>
    </source>
</evidence>
<reference evidence="16 17" key="1">
    <citation type="journal article" date="1995" name="J. Gen. Virol.">
        <title>Identification and characterization of the thymidine kinase gene of Yaba virus.</title>
        <authorList>
            <person name="Amano H."/>
            <person name="Ueda Y."/>
            <person name="Miyamura T."/>
        </authorList>
    </citation>
    <scope>NUCLEOTIDE SEQUENCE [LARGE SCALE GENOMIC DNA]</scope>
    <source>
        <strain evidence="17">VR587</strain>
    </source>
</reference>
<reference evidence="16 17" key="2">
    <citation type="journal article" date="2003" name="J. Virol.">
        <title>Complete genomic sequence and comparative analysis of the tumorigenic poxvirus Yaba monkey tumor virus.</title>
        <authorList>
            <person name="Brunetti C.R."/>
            <person name="Amano H."/>
            <person name="Ueda Y."/>
            <person name="Qin J."/>
            <person name="Miyamura T."/>
            <person name="Suzuki T."/>
            <person name="Li X."/>
            <person name="Barrett J.W."/>
            <person name="McFadden G."/>
        </authorList>
    </citation>
    <scope>NUCLEOTIDE SEQUENCE [LARGE SCALE GENOMIC DNA]</scope>
    <source>
        <strain evidence="17">VR587</strain>
    </source>
</reference>
<dbReference type="RefSeq" id="NP_938378.1">
    <property type="nucleotide sequence ID" value="NC_005179.1"/>
</dbReference>
<evidence type="ECO:0000256" key="7">
    <source>
        <dbReference type="ARBA" id="ARBA00022989"/>
    </source>
</evidence>
<evidence type="ECO:0000313" key="16">
    <source>
        <dbReference type="EMBL" id="AAR07479.1"/>
    </source>
</evidence>
<keyword evidence="4" id="KW-0946">Virion</keyword>
<evidence type="ECO:0000256" key="14">
    <source>
        <dbReference type="ARBA" id="ARBA00046978"/>
    </source>
</evidence>
<keyword evidence="10" id="KW-0325">Glycoprotein</keyword>
<evidence type="ECO:0000256" key="8">
    <source>
        <dbReference type="ARBA" id="ARBA00023136"/>
    </source>
</evidence>
<dbReference type="InterPro" id="IPR009238">
    <property type="entry name" value="Chordopox_A33R"/>
</dbReference>
<dbReference type="InterPro" id="IPR016186">
    <property type="entry name" value="C-type_lectin-like/link_sf"/>
</dbReference>
<organism evidence="16 17">
    <name type="scientific">Yaba monkey tumor virus (strain VR587)</name>
    <name type="common">YMTV</name>
    <dbReference type="NCBI Taxonomy" id="928314"/>
    <lineage>
        <taxon>Viruses</taxon>
        <taxon>Varidnaviria</taxon>
        <taxon>Bamfordvirae</taxon>
        <taxon>Nucleocytoviricota</taxon>
        <taxon>Pokkesviricetes</taxon>
        <taxon>Chitovirales</taxon>
        <taxon>Poxviridae</taxon>
        <taxon>Chordopoxvirinae</taxon>
        <taxon>Yatapoxvirus</taxon>
        <taxon>Yatapoxvirus yabapox</taxon>
        <taxon>Yaba monkey tumor virus</taxon>
    </lineage>
</organism>
<evidence type="ECO:0000256" key="2">
    <source>
        <dbReference type="ARBA" id="ARBA00004597"/>
    </source>
</evidence>
<evidence type="ECO:0000256" key="9">
    <source>
        <dbReference type="ARBA" id="ARBA00023157"/>
    </source>
</evidence>
<dbReference type="Gene3D" id="3.10.100.10">
    <property type="entry name" value="Mannose-Binding Protein A, subunit A"/>
    <property type="match status" value="1"/>
</dbReference>
<comment type="subunit">
    <text evidence="14">Homodimer, disulfide-linked. Interacts with protein OPG190. Interacts (via C-terminus) with protein OPG164. Interacts with OPG162.</text>
</comment>
<keyword evidence="7 15" id="KW-1133">Transmembrane helix</keyword>
<dbReference type="Pfam" id="PF05966">
    <property type="entry name" value="Chordopox_A33R"/>
    <property type="match status" value="1"/>
</dbReference>
<dbReference type="GeneID" id="2943662"/>
<evidence type="ECO:0000256" key="13">
    <source>
        <dbReference type="ARBA" id="ARBA00046059"/>
    </source>
</evidence>
<name>Q6TUP7_YMTV5</name>
<evidence type="ECO:0000256" key="3">
    <source>
        <dbReference type="ARBA" id="ARBA00022692"/>
    </source>
</evidence>
<dbReference type="EMBL" id="AY386371">
    <property type="protein sequence ID" value="AAR07479.1"/>
    <property type="molecule type" value="Genomic_DNA"/>
</dbReference>
<evidence type="ECO:0000256" key="4">
    <source>
        <dbReference type="ARBA" id="ARBA00022844"/>
    </source>
</evidence>
<dbReference type="SUPFAM" id="SSF56436">
    <property type="entry name" value="C-type lectin-like"/>
    <property type="match status" value="1"/>
</dbReference>
<protein>
    <recommendedName>
        <fullName evidence="12">Protein OPG161</fullName>
    </recommendedName>
</protein>
<feature type="transmembrane region" description="Helical" evidence="15">
    <location>
        <begin position="43"/>
        <end position="70"/>
    </location>
</feature>
<dbReference type="GO" id="GO:0055036">
    <property type="term" value="C:virion membrane"/>
    <property type="evidence" value="ECO:0007669"/>
    <property type="project" value="UniProtKB-SubCell"/>
</dbReference>
<proteinExistence type="inferred from homology"/>
<keyword evidence="9" id="KW-1015">Disulfide bond</keyword>
<organismHost>
    <name type="scientific">Erythrocebus patas</name>
    <name type="common">Red guenon</name>
    <name type="synonym">Cercopithecus patas</name>
    <dbReference type="NCBI Taxonomy" id="9538"/>
</organismHost>
<evidence type="ECO:0000256" key="1">
    <source>
        <dbReference type="ARBA" id="ARBA00004208"/>
    </source>
</evidence>
<organismHost>
    <name type="scientific">Homo sapiens</name>
    <name type="common">Human</name>
    <dbReference type="NCBI Taxonomy" id="9606"/>
</organismHost>
<keyword evidence="17" id="KW-1185">Reference proteome</keyword>
<evidence type="ECO:0000256" key="10">
    <source>
        <dbReference type="ARBA" id="ARBA00023180"/>
    </source>
</evidence>
<accession>Q6TUP7</accession>
<organismHost>
    <name type="scientific">Papio hamadryas</name>
    <name type="common">Hamadryas baboon</name>
    <dbReference type="NCBI Taxonomy" id="9557"/>
</organismHost>
<keyword evidence="5" id="KW-1043">Host membrane</keyword>
<evidence type="ECO:0000256" key="11">
    <source>
        <dbReference type="ARBA" id="ARBA00034751"/>
    </source>
</evidence>
<evidence type="ECO:0000313" key="17">
    <source>
        <dbReference type="Proteomes" id="UP000008596"/>
    </source>
</evidence>
<keyword evidence="3 15" id="KW-0812">Transmembrane</keyword>
<evidence type="ECO:0000256" key="12">
    <source>
        <dbReference type="ARBA" id="ARBA00034879"/>
    </source>
</evidence>
<dbReference type="InterPro" id="IPR016187">
    <property type="entry name" value="CTDL_fold"/>
</dbReference>
<reference evidence="16 17" key="3">
    <citation type="journal article" date="2003" name="Proc. Natl. Acad. Sci. U.S.A.">
        <title>A secreted high-affinity inhibitor of human TNF from Tanapox virus.</title>
        <authorList>
            <person name="Brunetti C.R."/>
            <person name="Paulose-Murphy M."/>
            <person name="Singh R."/>
            <person name="Qin J."/>
            <person name="Barrett J.W."/>
            <person name="Tardivel A."/>
            <person name="Schneider P."/>
            <person name="Essani K."/>
            <person name="McFadden G."/>
        </authorList>
    </citation>
    <scope>NUCLEOTIDE SEQUENCE [LARGE SCALE GENOMIC DNA]</scope>
    <source>
        <strain evidence="17">VR587</strain>
    </source>
</reference>
<dbReference type="GO" id="GO:0033644">
    <property type="term" value="C:host cell membrane"/>
    <property type="evidence" value="ECO:0007669"/>
    <property type="project" value="UniProtKB-SubCell"/>
</dbReference>
<evidence type="ECO:0000256" key="15">
    <source>
        <dbReference type="SAM" id="Phobius"/>
    </source>
</evidence>
<comment type="function">
    <text evidence="13">Forms a complex with OPG162 and OPG190 to coordinate the incorporation of OPG164 into wrapped enveloped virion (EV) membranes and, subsequently, the production of actin tails. Therefore plays an essential role in efficient cell-to-cell spread of viral particles.</text>
</comment>